<dbReference type="PANTHER" id="PTHR10344:SF4">
    <property type="entry name" value="UMP-CMP KINASE 2, MITOCHONDRIAL"/>
    <property type="match status" value="1"/>
</dbReference>
<gene>
    <name evidence="5" type="ORF">A2863_04810</name>
</gene>
<proteinExistence type="inferred from homology"/>
<feature type="domain" description="Thymidylate kinase-like" evidence="4">
    <location>
        <begin position="12"/>
        <end position="163"/>
    </location>
</feature>
<dbReference type="GO" id="GO:0005524">
    <property type="term" value="F:ATP binding"/>
    <property type="evidence" value="ECO:0007669"/>
    <property type="project" value="UniProtKB-KW"/>
</dbReference>
<dbReference type="EMBL" id="MGGF01000029">
    <property type="protein sequence ID" value="OGM21682.1"/>
    <property type="molecule type" value="Genomic_DNA"/>
</dbReference>
<dbReference type="GO" id="GO:0006235">
    <property type="term" value="P:dTTP biosynthetic process"/>
    <property type="evidence" value="ECO:0007669"/>
    <property type="project" value="TreeGrafter"/>
</dbReference>
<dbReference type="GO" id="GO:0005829">
    <property type="term" value="C:cytosol"/>
    <property type="evidence" value="ECO:0007669"/>
    <property type="project" value="TreeGrafter"/>
</dbReference>
<dbReference type="Pfam" id="PF02223">
    <property type="entry name" value="Thymidylate_kin"/>
    <property type="match status" value="1"/>
</dbReference>
<comment type="caution">
    <text evidence="5">The sequence shown here is derived from an EMBL/GenBank/DDBJ whole genome shotgun (WGS) entry which is preliminary data.</text>
</comment>
<dbReference type="PANTHER" id="PTHR10344">
    <property type="entry name" value="THYMIDYLATE KINASE"/>
    <property type="match status" value="1"/>
</dbReference>
<keyword evidence="3" id="KW-0067">ATP-binding</keyword>
<dbReference type="AlphaFoldDB" id="A0A1F7Y337"/>
<evidence type="ECO:0000256" key="3">
    <source>
        <dbReference type="ARBA" id="ARBA00022840"/>
    </source>
</evidence>
<comment type="similarity">
    <text evidence="1">Belongs to the thymidylate kinase family.</text>
</comment>
<evidence type="ECO:0000256" key="2">
    <source>
        <dbReference type="ARBA" id="ARBA00022741"/>
    </source>
</evidence>
<dbReference type="Proteomes" id="UP000178750">
    <property type="component" value="Unassembled WGS sequence"/>
</dbReference>
<evidence type="ECO:0000256" key="1">
    <source>
        <dbReference type="ARBA" id="ARBA00009776"/>
    </source>
</evidence>
<evidence type="ECO:0000259" key="4">
    <source>
        <dbReference type="Pfam" id="PF02223"/>
    </source>
</evidence>
<keyword evidence="2" id="KW-0547">Nucleotide-binding</keyword>
<dbReference type="SUPFAM" id="SSF52540">
    <property type="entry name" value="P-loop containing nucleoside triphosphate hydrolases"/>
    <property type="match status" value="1"/>
</dbReference>
<dbReference type="InterPro" id="IPR027417">
    <property type="entry name" value="P-loop_NTPase"/>
</dbReference>
<dbReference type="GO" id="GO:0006227">
    <property type="term" value="P:dUDP biosynthetic process"/>
    <property type="evidence" value="ECO:0007669"/>
    <property type="project" value="TreeGrafter"/>
</dbReference>
<dbReference type="GO" id="GO:0006233">
    <property type="term" value="P:dTDP biosynthetic process"/>
    <property type="evidence" value="ECO:0007669"/>
    <property type="project" value="TreeGrafter"/>
</dbReference>
<name>A0A1F7Y337_9BACT</name>
<dbReference type="GO" id="GO:0004798">
    <property type="term" value="F:dTMP kinase activity"/>
    <property type="evidence" value="ECO:0007669"/>
    <property type="project" value="TreeGrafter"/>
</dbReference>
<evidence type="ECO:0000313" key="5">
    <source>
        <dbReference type="EMBL" id="OGM21682.1"/>
    </source>
</evidence>
<sequence>MNVQKKGKFIVIEGIDSCGKGTQLNLLSKRINNLGKKILTADFPRYYSSEWGKMVGQFLTGKFGRFDVIDPHLAVLPYMIDQYTWARDIGFPWLKKGGNIILDRYFTSNVHQVAKSKTVAKKKYREWLWPMGYKELGILMPDLVLFLNVSPLVTKKLIKTKEDRGYLKGRKKDNAEKNWKHQ</sequence>
<protein>
    <recommendedName>
        <fullName evidence="4">Thymidylate kinase-like domain-containing protein</fullName>
    </recommendedName>
</protein>
<feature type="non-terminal residue" evidence="5">
    <location>
        <position position="182"/>
    </location>
</feature>
<organism evidence="5 6">
    <name type="scientific">Candidatus Woesebacteria bacterium RIFCSPHIGHO2_01_FULL_38_9b</name>
    <dbReference type="NCBI Taxonomy" id="1802493"/>
    <lineage>
        <taxon>Bacteria</taxon>
        <taxon>Candidatus Woeseibacteriota</taxon>
    </lineage>
</organism>
<accession>A0A1F7Y337</accession>
<reference evidence="5 6" key="1">
    <citation type="journal article" date="2016" name="Nat. Commun.">
        <title>Thousands of microbial genomes shed light on interconnected biogeochemical processes in an aquifer system.</title>
        <authorList>
            <person name="Anantharaman K."/>
            <person name="Brown C.T."/>
            <person name="Hug L.A."/>
            <person name="Sharon I."/>
            <person name="Castelle C.J."/>
            <person name="Probst A.J."/>
            <person name="Thomas B.C."/>
            <person name="Singh A."/>
            <person name="Wilkins M.J."/>
            <person name="Karaoz U."/>
            <person name="Brodie E.L."/>
            <person name="Williams K.H."/>
            <person name="Hubbard S.S."/>
            <person name="Banfield J.F."/>
        </authorList>
    </citation>
    <scope>NUCLEOTIDE SEQUENCE [LARGE SCALE GENOMIC DNA]</scope>
</reference>
<evidence type="ECO:0000313" key="6">
    <source>
        <dbReference type="Proteomes" id="UP000178750"/>
    </source>
</evidence>
<dbReference type="InterPro" id="IPR039430">
    <property type="entry name" value="Thymidylate_kin-like_dom"/>
</dbReference>
<dbReference type="Gene3D" id="3.40.50.300">
    <property type="entry name" value="P-loop containing nucleotide triphosphate hydrolases"/>
    <property type="match status" value="1"/>
</dbReference>